<protein>
    <submittedName>
        <fullName evidence="1">(rape) hypothetical protein</fullName>
    </submittedName>
    <submittedName>
        <fullName evidence="2">BnaC04g28870D protein</fullName>
    </submittedName>
</protein>
<reference evidence="2" key="2">
    <citation type="submission" date="2014-06" db="EMBL/GenBank/DDBJ databases">
        <authorList>
            <person name="Genoscope - CEA"/>
        </authorList>
    </citation>
    <scope>NUCLEOTIDE SEQUENCE</scope>
</reference>
<proteinExistence type="predicted"/>
<organism evidence="2 3">
    <name type="scientific">Brassica napus</name>
    <name type="common">Rape</name>
    <dbReference type="NCBI Taxonomy" id="3708"/>
    <lineage>
        <taxon>Eukaryota</taxon>
        <taxon>Viridiplantae</taxon>
        <taxon>Streptophyta</taxon>
        <taxon>Embryophyta</taxon>
        <taxon>Tracheophyta</taxon>
        <taxon>Spermatophyta</taxon>
        <taxon>Magnoliopsida</taxon>
        <taxon>eudicotyledons</taxon>
        <taxon>Gunneridae</taxon>
        <taxon>Pentapetalae</taxon>
        <taxon>rosids</taxon>
        <taxon>malvids</taxon>
        <taxon>Brassicales</taxon>
        <taxon>Brassicaceae</taxon>
        <taxon>Brassiceae</taxon>
        <taxon>Brassica</taxon>
    </lineage>
</organism>
<sequence>MMENECMYQLNDIDRFPVNKKGEAVILAHDDYLHIVCNTLGQRMNVLGQIFAPSFRYDISLNTLRDCWVVRAPGVDGNSGRYVVAASAGNTLESRFCS</sequence>
<dbReference type="PANTHER" id="PTHR35492:SF1">
    <property type="entry name" value="TRANSDUCIN_WD40 REPEAT-LIKE SUPERFAMILY PROTEIN"/>
    <property type="match status" value="1"/>
</dbReference>
<dbReference type="Gramene" id="CDY12754">
    <property type="protein sequence ID" value="CDY12754"/>
    <property type="gene ID" value="GSBRNA2T00070345001"/>
</dbReference>
<reference evidence="2 3" key="1">
    <citation type="journal article" date="2014" name="Science">
        <title>Plant genetics. Early allopolyploid evolution in the post-Neolithic Brassica napus oilseed genome.</title>
        <authorList>
            <person name="Chalhoub B."/>
            <person name="Denoeud F."/>
            <person name="Liu S."/>
            <person name="Parkin I.A."/>
            <person name="Tang H."/>
            <person name="Wang X."/>
            <person name="Chiquet J."/>
            <person name="Belcram H."/>
            <person name="Tong C."/>
            <person name="Samans B."/>
            <person name="Correa M."/>
            <person name="Da Silva C."/>
            <person name="Just J."/>
            <person name="Falentin C."/>
            <person name="Koh C.S."/>
            <person name="Le Clainche I."/>
            <person name="Bernard M."/>
            <person name="Bento P."/>
            <person name="Noel B."/>
            <person name="Labadie K."/>
            <person name="Alberti A."/>
            <person name="Charles M."/>
            <person name="Arnaud D."/>
            <person name="Guo H."/>
            <person name="Daviaud C."/>
            <person name="Alamery S."/>
            <person name="Jabbari K."/>
            <person name="Zhao M."/>
            <person name="Edger P.P."/>
            <person name="Chelaifa H."/>
            <person name="Tack D."/>
            <person name="Lassalle G."/>
            <person name="Mestiri I."/>
            <person name="Schnel N."/>
            <person name="Le Paslier M.C."/>
            <person name="Fan G."/>
            <person name="Renault V."/>
            <person name="Bayer P.E."/>
            <person name="Golicz A.A."/>
            <person name="Manoli S."/>
            <person name="Lee T.H."/>
            <person name="Thi V.H."/>
            <person name="Chalabi S."/>
            <person name="Hu Q."/>
            <person name="Fan C."/>
            <person name="Tollenaere R."/>
            <person name="Lu Y."/>
            <person name="Battail C."/>
            <person name="Shen J."/>
            <person name="Sidebottom C.H."/>
            <person name="Wang X."/>
            <person name="Canaguier A."/>
            <person name="Chauveau A."/>
            <person name="Berard A."/>
            <person name="Deniot G."/>
            <person name="Guan M."/>
            <person name="Liu Z."/>
            <person name="Sun F."/>
            <person name="Lim Y.P."/>
            <person name="Lyons E."/>
            <person name="Town C.D."/>
            <person name="Bancroft I."/>
            <person name="Wang X."/>
            <person name="Meng J."/>
            <person name="Ma J."/>
            <person name="Pires J.C."/>
            <person name="King G.J."/>
            <person name="Brunel D."/>
            <person name="Delourme R."/>
            <person name="Renard M."/>
            <person name="Aury J.M."/>
            <person name="Adams K.L."/>
            <person name="Batley J."/>
            <person name="Snowdon R.J."/>
            <person name="Tost J."/>
            <person name="Edwards D."/>
            <person name="Zhou Y."/>
            <person name="Hua W."/>
            <person name="Sharpe A.G."/>
            <person name="Paterson A.H."/>
            <person name="Guan C."/>
            <person name="Wincker P."/>
        </authorList>
    </citation>
    <scope>NUCLEOTIDE SEQUENCE [LARGE SCALE GENOMIC DNA]</scope>
    <source>
        <strain evidence="3">cv. Darmor-bzh</strain>
    </source>
</reference>
<gene>
    <name evidence="2" type="primary">BnaC04g28870D</name>
    <name evidence="1" type="ORF">DARMORV10_C04P41440.1</name>
    <name evidence="2" type="ORF">GSBRNA2T00070345001</name>
</gene>
<dbReference type="STRING" id="3708.A0A078FID9"/>
<dbReference type="EMBL" id="HG994368">
    <property type="protein sequence ID" value="CAF1856259.1"/>
    <property type="molecule type" value="Genomic_DNA"/>
</dbReference>
<dbReference type="Proteomes" id="UP000028999">
    <property type="component" value="Unassembled WGS sequence"/>
</dbReference>
<dbReference type="InterPro" id="IPR045289">
    <property type="entry name" value="At4g14310-like"/>
</dbReference>
<keyword evidence="3" id="KW-1185">Reference proteome</keyword>
<dbReference type="PANTHER" id="PTHR35492">
    <property type="entry name" value="TRANSDUCIN/WD40 REPEAT-LIKE SUPERFAMILY PROTEIN"/>
    <property type="match status" value="1"/>
</dbReference>
<dbReference type="EMBL" id="LK032026">
    <property type="protein sequence ID" value="CDY12754.1"/>
    <property type="molecule type" value="Genomic_DNA"/>
</dbReference>
<evidence type="ECO:0000313" key="2">
    <source>
        <dbReference type="EMBL" id="CDY12754.1"/>
    </source>
</evidence>
<evidence type="ECO:0000313" key="3">
    <source>
        <dbReference type="Proteomes" id="UP000028999"/>
    </source>
</evidence>
<dbReference type="PaxDb" id="3708-A0A078FID9"/>
<name>A0A078FID9_BRANA</name>
<accession>A0A078FID9</accession>
<dbReference type="Proteomes" id="UP001295469">
    <property type="component" value="Chromosome C04"/>
</dbReference>
<dbReference type="AlphaFoldDB" id="A0A078FID9"/>
<evidence type="ECO:0000313" key="1">
    <source>
        <dbReference type="EMBL" id="CAF1856259.1"/>
    </source>
</evidence>
<reference evidence="1" key="3">
    <citation type="submission" date="2021-01" db="EMBL/GenBank/DDBJ databases">
        <authorList>
            <consortium name="Genoscope - CEA"/>
            <person name="William W."/>
        </authorList>
    </citation>
    <scope>NUCLEOTIDE SEQUENCE</scope>
</reference>